<dbReference type="Proteomes" id="UP000800096">
    <property type="component" value="Unassembled WGS sequence"/>
</dbReference>
<dbReference type="InterPro" id="IPR018020">
    <property type="entry name" value="OHCU_decarboxylase"/>
</dbReference>
<keyword evidence="5" id="KW-1185">Reference proteome</keyword>
<dbReference type="AlphaFoldDB" id="A0A6A5R3K0"/>
<dbReference type="Gene3D" id="1.10.3330.10">
    <property type="entry name" value="Oxo-4-hydroxy-4-carboxy-5-ureidoimidazoline decarboxylase"/>
    <property type="match status" value="1"/>
</dbReference>
<keyword evidence="1" id="KW-0659">Purine metabolism</keyword>
<evidence type="ECO:0000313" key="5">
    <source>
        <dbReference type="Proteomes" id="UP000800096"/>
    </source>
</evidence>
<evidence type="ECO:0000313" key="4">
    <source>
        <dbReference type="EMBL" id="KAF1921376.1"/>
    </source>
</evidence>
<dbReference type="SUPFAM" id="SSF158694">
    <property type="entry name" value="UraD-Like"/>
    <property type="match status" value="1"/>
</dbReference>
<feature type="domain" description="Oxo-4-hydroxy-4-carboxy-5-ureidoimidazoline decarboxylase" evidence="3">
    <location>
        <begin position="13"/>
        <end position="132"/>
    </location>
</feature>
<evidence type="ECO:0000259" key="3">
    <source>
        <dbReference type="Pfam" id="PF09349"/>
    </source>
</evidence>
<dbReference type="PANTHER" id="PTHR37987">
    <property type="entry name" value="CHROMOSOME 9, WHOLE GENOME SHOTGUN SEQUENCE"/>
    <property type="match status" value="1"/>
</dbReference>
<dbReference type="GO" id="GO:0006144">
    <property type="term" value="P:purine nucleobase metabolic process"/>
    <property type="evidence" value="ECO:0007669"/>
    <property type="project" value="UniProtKB-KW"/>
</dbReference>
<reference evidence="4" key="1">
    <citation type="journal article" date="2020" name="Stud. Mycol.">
        <title>101 Dothideomycetes genomes: a test case for predicting lifestyles and emergence of pathogens.</title>
        <authorList>
            <person name="Haridas S."/>
            <person name="Albert R."/>
            <person name="Binder M."/>
            <person name="Bloem J."/>
            <person name="Labutti K."/>
            <person name="Salamov A."/>
            <person name="Andreopoulos B."/>
            <person name="Baker S."/>
            <person name="Barry K."/>
            <person name="Bills G."/>
            <person name="Bluhm B."/>
            <person name="Cannon C."/>
            <person name="Castanera R."/>
            <person name="Culley D."/>
            <person name="Daum C."/>
            <person name="Ezra D."/>
            <person name="Gonzalez J."/>
            <person name="Henrissat B."/>
            <person name="Kuo A."/>
            <person name="Liang C."/>
            <person name="Lipzen A."/>
            <person name="Lutzoni F."/>
            <person name="Magnuson J."/>
            <person name="Mondo S."/>
            <person name="Nolan M."/>
            <person name="Ohm R."/>
            <person name="Pangilinan J."/>
            <person name="Park H.-J."/>
            <person name="Ramirez L."/>
            <person name="Alfaro M."/>
            <person name="Sun H."/>
            <person name="Tritt A."/>
            <person name="Yoshinaga Y."/>
            <person name="Zwiers L.-H."/>
            <person name="Turgeon B."/>
            <person name="Goodwin S."/>
            <person name="Spatafora J."/>
            <person name="Crous P."/>
            <person name="Grigoriev I."/>
        </authorList>
    </citation>
    <scope>NUCLEOTIDE SEQUENCE</scope>
    <source>
        <strain evidence="4">HMLAC05119</strain>
    </source>
</reference>
<proteinExistence type="predicted"/>
<evidence type="ECO:0000256" key="1">
    <source>
        <dbReference type="ARBA" id="ARBA00022631"/>
    </source>
</evidence>
<feature type="compositionally biased region" description="Basic and acidic residues" evidence="2">
    <location>
        <begin position="83"/>
        <end position="116"/>
    </location>
</feature>
<organism evidence="4 5">
    <name type="scientific">Ampelomyces quisqualis</name>
    <name type="common">Powdery mildew agent</name>
    <dbReference type="NCBI Taxonomy" id="50730"/>
    <lineage>
        <taxon>Eukaryota</taxon>
        <taxon>Fungi</taxon>
        <taxon>Dikarya</taxon>
        <taxon>Ascomycota</taxon>
        <taxon>Pezizomycotina</taxon>
        <taxon>Dothideomycetes</taxon>
        <taxon>Pleosporomycetidae</taxon>
        <taxon>Pleosporales</taxon>
        <taxon>Pleosporineae</taxon>
        <taxon>Phaeosphaeriaceae</taxon>
        <taxon>Ampelomyces</taxon>
    </lineage>
</organism>
<dbReference type="OrthoDB" id="5398391at2759"/>
<dbReference type="EMBL" id="ML979132">
    <property type="protein sequence ID" value="KAF1921376.1"/>
    <property type="molecule type" value="Genomic_DNA"/>
</dbReference>
<name>A0A6A5R3K0_AMPQU</name>
<sequence>MAALPPISSLPHAPAPTLISVLDLLFEPSPPLHALALPVLRSTTFPSYDVLIVAVRGQLSALAASAQREDVETLSNILCSHPRLGDKQVDSEQSRQEQAQLHHGEHGHEDDLSSLNREYEEKFPGLRYVPCAT</sequence>
<accession>A0A6A5R3K0</accession>
<protein>
    <submittedName>
        <fullName evidence="4">Oxo-4-hydroxy-4-carboxy-5-ureidoimidazoline decarboxylase</fullName>
    </submittedName>
</protein>
<evidence type="ECO:0000256" key="2">
    <source>
        <dbReference type="SAM" id="MobiDB-lite"/>
    </source>
</evidence>
<dbReference type="Pfam" id="PF09349">
    <property type="entry name" value="OHCU_decarbox"/>
    <property type="match status" value="1"/>
</dbReference>
<gene>
    <name evidence="4" type="ORF">BDU57DRAFT_510144</name>
</gene>
<feature type="region of interest" description="Disordered" evidence="2">
    <location>
        <begin position="82"/>
        <end position="116"/>
    </location>
</feature>
<dbReference type="PANTHER" id="PTHR37987:SF1">
    <property type="entry name" value="OXO-4-HYDROXY-4-CARBOXY-5-UREIDOIMIDAZOLINE DECARBOXYLASE DOMAIN-CONTAINING PROTEIN"/>
    <property type="match status" value="1"/>
</dbReference>
<dbReference type="InterPro" id="IPR036778">
    <property type="entry name" value="OHCU_decarboxylase_sf"/>
</dbReference>